<gene>
    <name evidence="2" type="ORF">H4683_001065</name>
</gene>
<evidence type="ECO:0000259" key="1">
    <source>
        <dbReference type="SMART" id="SM00860"/>
    </source>
</evidence>
<feature type="domain" description="Knr4/Smi1-like" evidence="1">
    <location>
        <begin position="8"/>
        <end position="139"/>
    </location>
</feature>
<dbReference type="Gene3D" id="3.40.1580.10">
    <property type="entry name" value="SMI1/KNR4-like"/>
    <property type="match status" value="1"/>
</dbReference>
<comment type="caution">
    <text evidence="2">The sequence shown here is derived from an EMBL/GenBank/DDBJ whole genome shotgun (WGS) entry which is preliminary data.</text>
</comment>
<dbReference type="Pfam" id="PF09346">
    <property type="entry name" value="SMI1_KNR4"/>
    <property type="match status" value="1"/>
</dbReference>
<dbReference type="EMBL" id="JADBEL010000004">
    <property type="protein sequence ID" value="MBE1553990.1"/>
    <property type="molecule type" value="Genomic_DNA"/>
</dbReference>
<dbReference type="Proteomes" id="UP000658225">
    <property type="component" value="Unassembled WGS sequence"/>
</dbReference>
<accession>A0A927MGH4</accession>
<sequence>MFSMTSKKLTIEDIRKIEVQLGLKLPLQLVEHYLQYNGGVPNRTYFYSEEADIETNVQTFLPFRYVNEIGITIEDRYVDYRNRKIMPEKLLPFASDAGGNKFCIDIETGQIYIVWLDLGEVTKDCIVFLAEDFNEFLNKLDEDEDDDEA</sequence>
<dbReference type="SMART" id="SM00860">
    <property type="entry name" value="SMI1_KNR4"/>
    <property type="match status" value="1"/>
</dbReference>
<dbReference type="AlphaFoldDB" id="A0A927MGH4"/>
<organism evidence="2 3">
    <name type="scientific">Sporosarcina limicola</name>
    <dbReference type="NCBI Taxonomy" id="34101"/>
    <lineage>
        <taxon>Bacteria</taxon>
        <taxon>Bacillati</taxon>
        <taxon>Bacillota</taxon>
        <taxon>Bacilli</taxon>
        <taxon>Bacillales</taxon>
        <taxon>Caryophanaceae</taxon>
        <taxon>Sporosarcina</taxon>
    </lineage>
</organism>
<dbReference type="SUPFAM" id="SSF160631">
    <property type="entry name" value="SMI1/KNR4-like"/>
    <property type="match status" value="1"/>
</dbReference>
<proteinExistence type="predicted"/>
<dbReference type="RefSeq" id="WP_192597792.1">
    <property type="nucleotide sequence ID" value="NZ_JADBEL010000004.1"/>
</dbReference>
<keyword evidence="3" id="KW-1185">Reference proteome</keyword>
<protein>
    <submittedName>
        <fullName evidence="2">Cell wall assembly regulator SMI1</fullName>
    </submittedName>
</protein>
<evidence type="ECO:0000313" key="3">
    <source>
        <dbReference type="Proteomes" id="UP000658225"/>
    </source>
</evidence>
<dbReference type="InterPro" id="IPR037883">
    <property type="entry name" value="Knr4/Smi1-like_sf"/>
</dbReference>
<reference evidence="2" key="1">
    <citation type="submission" date="2020-10" db="EMBL/GenBank/DDBJ databases">
        <title>Genomic Encyclopedia of Type Strains, Phase IV (KMG-IV): sequencing the most valuable type-strain genomes for metagenomic binning, comparative biology and taxonomic classification.</title>
        <authorList>
            <person name="Goeker M."/>
        </authorList>
    </citation>
    <scope>NUCLEOTIDE SEQUENCE</scope>
    <source>
        <strain evidence="2">DSM 13886</strain>
    </source>
</reference>
<dbReference type="InterPro" id="IPR018958">
    <property type="entry name" value="Knr4/Smi1-like_dom"/>
</dbReference>
<evidence type="ECO:0000313" key="2">
    <source>
        <dbReference type="EMBL" id="MBE1553990.1"/>
    </source>
</evidence>
<name>A0A927MGH4_9BACL</name>